<dbReference type="EMBL" id="WEGI01000006">
    <property type="protein sequence ID" value="MQY27695.1"/>
    <property type="molecule type" value="Genomic_DNA"/>
</dbReference>
<proteinExistence type="predicted"/>
<gene>
    <name evidence="2" type="ORF">NRB56_32780</name>
</gene>
<reference evidence="2 3" key="1">
    <citation type="submission" date="2019-10" db="EMBL/GenBank/DDBJ databases">
        <title>Nocardia macrotermitis sp. nov. and Nocardia aurantia sp. nov., isolated from the gut of fungus growing-termite Macrotermes natalensis.</title>
        <authorList>
            <person name="Benndorf R."/>
            <person name="Schwitalla J."/>
            <person name="Martin K."/>
            <person name="De Beer W."/>
            <person name="Kaster A.-K."/>
            <person name="Vollmers J."/>
            <person name="Poulsen M."/>
            <person name="Beemelmanns C."/>
        </authorList>
    </citation>
    <scope>NUCLEOTIDE SEQUENCE [LARGE SCALE GENOMIC DNA]</scope>
    <source>
        <strain evidence="2 3">RB56</strain>
    </source>
</reference>
<accession>A0A7K0DPK7</accession>
<name>A0A7K0DPK7_9NOCA</name>
<dbReference type="Proteomes" id="UP000431401">
    <property type="component" value="Unassembled WGS sequence"/>
</dbReference>
<sequence length="400" mass="43848">MVLQSITGKAACPYCYHRISLNSIMFRCSGRPAPGKDACKPAPDPERVRQLRDATPVYRSFASPHKLFRSGQRARCPECAGVAGTRVCPACRSVLPSAFGSGSPLFGMVGTRSAGKTVYLTVLVSELQEPTRRRFGAATFFVGESPMINQVRAWRQGMDEGRLPGLTAQATSDQPRTPVVIDWQQERRNGLGVRRVASTALSFYDTAGEDLETTSAATDQQYLAAADGLIVVLDPFQIAGNVKRASTRGVADRYDPDHPVQVLSNVTEMLRTADGVRHDRKITRPLAVAITKIDAFYDQIPPDSPIRRPSPVTPHFDEGDSLDIHQHVAGLIDQWGGDDVLRHLELNYRTFRLFAVSALGAEPDYRSGQTDVRGVRPHRVSEPLLWLMANRGIVASGKGQ</sequence>
<dbReference type="OrthoDB" id="143162at2"/>
<evidence type="ECO:0000313" key="3">
    <source>
        <dbReference type="Proteomes" id="UP000431401"/>
    </source>
</evidence>
<feature type="domain" description="Double-GTPase 2" evidence="1">
    <location>
        <begin position="107"/>
        <end position="303"/>
    </location>
</feature>
<dbReference type="InterPro" id="IPR027417">
    <property type="entry name" value="P-loop_NTPase"/>
</dbReference>
<dbReference type="RefSeq" id="WP_153342924.1">
    <property type="nucleotide sequence ID" value="NZ_WEGI01000006.1"/>
</dbReference>
<dbReference type="AlphaFoldDB" id="A0A7K0DPK7"/>
<keyword evidence="3" id="KW-1185">Reference proteome</keyword>
<dbReference type="Pfam" id="PF19993">
    <property type="entry name" value="DO-GTPase2"/>
    <property type="match status" value="1"/>
</dbReference>
<dbReference type="SUPFAM" id="SSF52540">
    <property type="entry name" value="P-loop containing nucleoside triphosphate hydrolases"/>
    <property type="match status" value="1"/>
</dbReference>
<comment type="caution">
    <text evidence="2">The sequence shown here is derived from an EMBL/GenBank/DDBJ whole genome shotgun (WGS) entry which is preliminary data.</text>
</comment>
<organism evidence="2 3">
    <name type="scientific">Nocardia aurantia</name>
    <dbReference type="NCBI Taxonomy" id="2585199"/>
    <lineage>
        <taxon>Bacteria</taxon>
        <taxon>Bacillati</taxon>
        <taxon>Actinomycetota</taxon>
        <taxon>Actinomycetes</taxon>
        <taxon>Mycobacteriales</taxon>
        <taxon>Nocardiaceae</taxon>
        <taxon>Nocardia</taxon>
    </lineage>
</organism>
<evidence type="ECO:0000259" key="1">
    <source>
        <dbReference type="Pfam" id="PF19993"/>
    </source>
</evidence>
<evidence type="ECO:0000313" key="2">
    <source>
        <dbReference type="EMBL" id="MQY27695.1"/>
    </source>
</evidence>
<protein>
    <recommendedName>
        <fullName evidence="1">Double-GTPase 2 domain-containing protein</fullName>
    </recommendedName>
</protein>
<dbReference type="InterPro" id="IPR045528">
    <property type="entry name" value="DO-GTPase2"/>
</dbReference>